<sequence>MKDDESINELHSMGEIIPRNKLVRKILNVFPSSWESKVNAITEAKDLQKLTIDELVDKAAKRNPVPDKRFKSKNVADNIVKQALAAWGDSSRESENDDDQGDNSMMAVESEAAEYDSIFALMAKSNEDEEDDDEDEVNFLDVQRNLKFYSQKKLISLSNILIDTYHSLINDKNTLTTELGEIEHERDDLVVVAVDLRETIESLKREKDTLTEIIANIEHERDNLLEVVMDLKETIEELKREGRHEFTQKGKEVASEAHLRLEDELKSVKSSLCAELERNKQLQKDLGRVKNALKKSLKQGIGFQRKKTPYNSHSKYVTVPDNWLCTHYGNTGTLRKPGAVKESSQKWYMDSGCSKYMTESTNDFLSLKALQGGSISFGDGKKGYILGIGRIGKPHSHSIENVYYVNGLKYSLLSISQICDKGNKSGDLSCLSVVEDDAELWHRRLGHVSFTLLNKLVKKDLVKDSNDNGIAESPTDIDEPGSSITTIEAENRFVDADQGTPYAERESHSEIPRPSHNKFQVSNWKHN</sequence>
<dbReference type="OrthoDB" id="1932348at2759"/>
<dbReference type="GeneID" id="107782451"/>
<gene>
    <name evidence="2" type="primary">LOC107782451</name>
</gene>
<organism evidence="1 2">
    <name type="scientific">Nicotiana tabacum</name>
    <name type="common">Common tobacco</name>
    <dbReference type="NCBI Taxonomy" id="4097"/>
    <lineage>
        <taxon>Eukaryota</taxon>
        <taxon>Viridiplantae</taxon>
        <taxon>Streptophyta</taxon>
        <taxon>Embryophyta</taxon>
        <taxon>Tracheophyta</taxon>
        <taxon>Spermatophyta</taxon>
        <taxon>Magnoliopsida</taxon>
        <taxon>eudicotyledons</taxon>
        <taxon>Gunneridae</taxon>
        <taxon>Pentapetalae</taxon>
        <taxon>asterids</taxon>
        <taxon>lamiids</taxon>
        <taxon>Solanales</taxon>
        <taxon>Solanaceae</taxon>
        <taxon>Nicotianoideae</taxon>
        <taxon>Nicotianeae</taxon>
        <taxon>Nicotiana</taxon>
    </lineage>
</organism>
<evidence type="ECO:0000313" key="1">
    <source>
        <dbReference type="Proteomes" id="UP000790787"/>
    </source>
</evidence>
<keyword evidence="1" id="KW-1185">Reference proteome</keyword>
<reference evidence="1" key="1">
    <citation type="journal article" date="2014" name="Nat. Commun.">
        <title>The tobacco genome sequence and its comparison with those of tomato and potato.</title>
        <authorList>
            <person name="Sierro N."/>
            <person name="Battey J.N."/>
            <person name="Ouadi S."/>
            <person name="Bakaher N."/>
            <person name="Bovet L."/>
            <person name="Willig A."/>
            <person name="Goepfert S."/>
            <person name="Peitsch M.C."/>
            <person name="Ivanov N.V."/>
        </authorList>
    </citation>
    <scope>NUCLEOTIDE SEQUENCE [LARGE SCALE GENOMIC DNA]</scope>
</reference>
<dbReference type="RefSeq" id="XP_016458822.1">
    <property type="nucleotide sequence ID" value="XM_016603336.1"/>
</dbReference>
<accession>A0A1S3Z3S0</accession>
<evidence type="ECO:0000313" key="2">
    <source>
        <dbReference type="RefSeq" id="XP_016458822.1"/>
    </source>
</evidence>
<evidence type="ECO:0008006" key="3">
    <source>
        <dbReference type="Google" id="ProtNLM"/>
    </source>
</evidence>
<dbReference type="OMA" id="YAERESH"/>
<dbReference type="AlphaFoldDB" id="A0A1S3Z3S0"/>
<dbReference type="PaxDb" id="4097-A0A1S3Z3S0"/>
<protein>
    <recommendedName>
        <fullName evidence="3">GAG-pre-integrase domain-containing protein</fullName>
    </recommendedName>
</protein>
<name>A0A1S3Z3S0_TOBAC</name>
<dbReference type="Pfam" id="PF13976">
    <property type="entry name" value="gag_pre-integrs"/>
    <property type="match status" value="1"/>
</dbReference>
<dbReference type="Pfam" id="PF22936">
    <property type="entry name" value="Pol_BBD"/>
    <property type="match status" value="1"/>
</dbReference>
<proteinExistence type="predicted"/>
<reference evidence="2" key="2">
    <citation type="submission" date="2025-08" db="UniProtKB">
        <authorList>
            <consortium name="RefSeq"/>
        </authorList>
    </citation>
    <scope>IDENTIFICATION</scope>
</reference>
<dbReference type="Proteomes" id="UP000790787">
    <property type="component" value="Chromosome 23"/>
</dbReference>
<dbReference type="PANTHER" id="PTHR34676">
    <property type="entry name" value="DUF4219 DOMAIN-CONTAINING PROTEIN-RELATED"/>
    <property type="match status" value="1"/>
</dbReference>
<dbReference type="InterPro" id="IPR054722">
    <property type="entry name" value="PolX-like_BBD"/>
</dbReference>
<dbReference type="InterPro" id="IPR025724">
    <property type="entry name" value="GAG-pre-integrase_dom"/>
</dbReference>
<dbReference type="KEGG" id="nta:107782451"/>
<dbReference type="PANTHER" id="PTHR34676:SF8">
    <property type="entry name" value="TRANSMEMBRANE PROTEIN"/>
    <property type="match status" value="1"/>
</dbReference>